<reference evidence="3" key="1">
    <citation type="journal article" date="2021" name="PeerJ">
        <title>Extensive microbial diversity within the chicken gut microbiome revealed by metagenomics and culture.</title>
        <authorList>
            <person name="Gilroy R."/>
            <person name="Ravi A."/>
            <person name="Getino M."/>
            <person name="Pursley I."/>
            <person name="Horton D.L."/>
            <person name="Alikhan N.F."/>
            <person name="Baker D."/>
            <person name="Gharbi K."/>
            <person name="Hall N."/>
            <person name="Watson M."/>
            <person name="Adriaenssens E.M."/>
            <person name="Foster-Nyarko E."/>
            <person name="Jarju S."/>
            <person name="Secka A."/>
            <person name="Antonio M."/>
            <person name="Oren A."/>
            <person name="Chaudhuri R.R."/>
            <person name="La Ragione R."/>
            <person name="Hildebrand F."/>
            <person name="Pallen M.J."/>
        </authorList>
    </citation>
    <scope>NUCLEOTIDE SEQUENCE</scope>
    <source>
        <strain evidence="3">ChiGjej5B5-7349</strain>
    </source>
</reference>
<feature type="domain" description="AMP-binding enzyme C-terminal" evidence="2">
    <location>
        <begin position="427"/>
        <end position="512"/>
    </location>
</feature>
<comment type="caution">
    <text evidence="3">The sequence shown here is derived from an EMBL/GenBank/DDBJ whole genome shotgun (WGS) entry which is preliminary data.</text>
</comment>
<dbReference type="PANTHER" id="PTHR43767">
    <property type="entry name" value="LONG-CHAIN-FATTY-ACID--COA LIGASE"/>
    <property type="match status" value="1"/>
</dbReference>
<name>A0A921MFK3_9MICO</name>
<evidence type="ECO:0000259" key="1">
    <source>
        <dbReference type="Pfam" id="PF00501"/>
    </source>
</evidence>
<evidence type="ECO:0000313" key="4">
    <source>
        <dbReference type="Proteomes" id="UP000784435"/>
    </source>
</evidence>
<dbReference type="Proteomes" id="UP000784435">
    <property type="component" value="Unassembled WGS sequence"/>
</dbReference>
<dbReference type="PANTHER" id="PTHR43767:SF7">
    <property type="entry name" value="MEDIUM_LONG-CHAIN-FATTY-ACID--COA LIGASE FADD8"/>
    <property type="match status" value="1"/>
</dbReference>
<dbReference type="AlphaFoldDB" id="A0A921MFK3"/>
<reference evidence="3" key="2">
    <citation type="submission" date="2021-09" db="EMBL/GenBank/DDBJ databases">
        <authorList>
            <person name="Gilroy R."/>
        </authorList>
    </citation>
    <scope>NUCLEOTIDE SEQUENCE</scope>
    <source>
        <strain evidence="3">ChiGjej5B5-7349</strain>
    </source>
</reference>
<dbReference type="Pfam" id="PF00501">
    <property type="entry name" value="AMP-binding"/>
    <property type="match status" value="1"/>
</dbReference>
<dbReference type="Pfam" id="PF13193">
    <property type="entry name" value="AMP-binding_C"/>
    <property type="match status" value="1"/>
</dbReference>
<evidence type="ECO:0000259" key="2">
    <source>
        <dbReference type="Pfam" id="PF13193"/>
    </source>
</evidence>
<dbReference type="PROSITE" id="PS00455">
    <property type="entry name" value="AMP_BINDING"/>
    <property type="match status" value="1"/>
</dbReference>
<dbReference type="InterPro" id="IPR000873">
    <property type="entry name" value="AMP-dep_synth/lig_dom"/>
</dbReference>
<dbReference type="InterPro" id="IPR025110">
    <property type="entry name" value="AMP-bd_C"/>
</dbReference>
<accession>A0A921MFK3</accession>
<sequence length="527" mass="57213">MSTQPASRTMGELIYTAFTRYDRRTAFIDGDRTFTYAQAAAGVQRIRRTLQEAGVRPGDFGALLGGSRPETFFCTAALYFEGLRVSPLHPENGVRDHRQSLELAQVQYLLYEEGRFDAMAADLAATVPGLTVIPVPILDPATASDTAEVVSGFSVLDRPVRVDPEADASLGFSGGTTGTPKGIMRSHRTMVTNAIYTIVDWDWPVENRFLVTTPLSHASGAMALPVLLKGGSMVMLDKFSPQAFVDAVEAHRITSTFVVPTMIYRILDLPQEQLDRLGSLETVVYGASLMDPSRLQEAIRRIGPVFLQLYGQAESPNLISVLRQEDHDPDDLVRLASAGRATSCADLTIRDDEDREVPVGEVGEICVSGPIVMSRYWQNPELTAETLRGGRLHTGDLGRLDEHGYLSIVGRKKDMIITGGLNVYPAEVEARLLEHPAVAQACVVGIPDRDWGERVVAAIVLRAGTEAAAGAAQNGAVLSQELRDFVRAEKGSVQTPKDLEFVADIPVTKIGKPDKNALRDTMAALLG</sequence>
<dbReference type="InterPro" id="IPR050237">
    <property type="entry name" value="ATP-dep_AMP-bd_enzyme"/>
</dbReference>
<dbReference type="InterPro" id="IPR045851">
    <property type="entry name" value="AMP-bd_C_sf"/>
</dbReference>
<dbReference type="Gene3D" id="3.30.300.30">
    <property type="match status" value="1"/>
</dbReference>
<organism evidence="3 4">
    <name type="scientific">Brevibacterium senegalense</name>
    <dbReference type="NCBI Taxonomy" id="1033736"/>
    <lineage>
        <taxon>Bacteria</taxon>
        <taxon>Bacillati</taxon>
        <taxon>Actinomycetota</taxon>
        <taxon>Actinomycetes</taxon>
        <taxon>Micrococcales</taxon>
        <taxon>Brevibacteriaceae</taxon>
        <taxon>Brevibacterium</taxon>
    </lineage>
</organism>
<dbReference type="InterPro" id="IPR042099">
    <property type="entry name" value="ANL_N_sf"/>
</dbReference>
<evidence type="ECO:0000313" key="3">
    <source>
        <dbReference type="EMBL" id="HJG81213.1"/>
    </source>
</evidence>
<dbReference type="EMBL" id="DYUK01000282">
    <property type="protein sequence ID" value="HJG81213.1"/>
    <property type="molecule type" value="Genomic_DNA"/>
</dbReference>
<protein>
    <submittedName>
        <fullName evidence="3">AMP-binding protein</fullName>
    </submittedName>
</protein>
<dbReference type="GO" id="GO:0016877">
    <property type="term" value="F:ligase activity, forming carbon-sulfur bonds"/>
    <property type="evidence" value="ECO:0007669"/>
    <property type="project" value="UniProtKB-ARBA"/>
</dbReference>
<feature type="domain" description="AMP-dependent synthetase/ligase" evidence="1">
    <location>
        <begin position="19"/>
        <end position="377"/>
    </location>
</feature>
<dbReference type="InterPro" id="IPR020845">
    <property type="entry name" value="AMP-binding_CS"/>
</dbReference>
<proteinExistence type="predicted"/>
<gene>
    <name evidence="3" type="ORF">K8V08_12455</name>
</gene>
<dbReference type="SUPFAM" id="SSF56801">
    <property type="entry name" value="Acetyl-CoA synthetase-like"/>
    <property type="match status" value="1"/>
</dbReference>
<dbReference type="Gene3D" id="3.40.50.12780">
    <property type="entry name" value="N-terminal domain of ligase-like"/>
    <property type="match status" value="1"/>
</dbReference>